<name>A0A2J6T8C4_9HELO</name>
<dbReference type="AlphaFoldDB" id="A0A2J6T8C4"/>
<accession>A0A2J6T8C4</accession>
<reference evidence="1 2" key="1">
    <citation type="submission" date="2016-04" db="EMBL/GenBank/DDBJ databases">
        <title>A degradative enzymes factory behind the ericoid mycorrhizal symbiosis.</title>
        <authorList>
            <consortium name="DOE Joint Genome Institute"/>
            <person name="Martino E."/>
            <person name="Morin E."/>
            <person name="Grelet G."/>
            <person name="Kuo A."/>
            <person name="Kohler A."/>
            <person name="Daghino S."/>
            <person name="Barry K."/>
            <person name="Choi C."/>
            <person name="Cichocki N."/>
            <person name="Clum A."/>
            <person name="Copeland A."/>
            <person name="Hainaut M."/>
            <person name="Haridas S."/>
            <person name="Labutti K."/>
            <person name="Lindquist E."/>
            <person name="Lipzen A."/>
            <person name="Khouja H.-R."/>
            <person name="Murat C."/>
            <person name="Ohm R."/>
            <person name="Olson A."/>
            <person name="Spatafora J."/>
            <person name="Veneault-Fourrey C."/>
            <person name="Henrissat B."/>
            <person name="Grigoriev I."/>
            <person name="Martin F."/>
            <person name="Perotto S."/>
        </authorList>
    </citation>
    <scope>NUCLEOTIDE SEQUENCE [LARGE SCALE GENOMIC DNA]</scope>
    <source>
        <strain evidence="1 2">E</strain>
    </source>
</reference>
<keyword evidence="2" id="KW-1185">Reference proteome</keyword>
<proteinExistence type="predicted"/>
<sequence>MRFGNGQCTHLTMTRLYTSEYRCSICLRIGSMGWVYRCTQDRELLLEEDMEREKLDKLCGIFERPTSPRPRGPAARLSSMSFFDENSDEALESYSIEQLQTILKQRAHANDLASPRSDPHPLQIPHTLFPLLINPLFPNPDIITSVTPEKSSKPWLPLRGGECQFKVCHSCRPTCEIRSYLSLNGIANNDIPPTAITGFGFNLTRKRPVALVEHVKNLGLRKNPPPRPPLPCSTTFHIPRVSSPAENNSILGLGIINNTELPYRSKPLPPLPSSALSPDVPNLPEYGPEANAVFREFALRQPPLRHARPRRIGVSSQAEVHMVPLPEQTQEEIAMTGAPFTPMEELELDNGVFGSAPLEVNGGVAVMEESVDFRVADVVMQF</sequence>
<protein>
    <submittedName>
        <fullName evidence="1">Uncharacterized protein</fullName>
    </submittedName>
</protein>
<dbReference type="Proteomes" id="UP000235371">
    <property type="component" value="Unassembled WGS sequence"/>
</dbReference>
<evidence type="ECO:0000313" key="1">
    <source>
        <dbReference type="EMBL" id="PMD59238.1"/>
    </source>
</evidence>
<dbReference type="OrthoDB" id="4776522at2759"/>
<dbReference type="EMBL" id="KZ613817">
    <property type="protein sequence ID" value="PMD59238.1"/>
    <property type="molecule type" value="Genomic_DNA"/>
</dbReference>
<dbReference type="RefSeq" id="XP_024736142.1">
    <property type="nucleotide sequence ID" value="XM_024878191.1"/>
</dbReference>
<organism evidence="1 2">
    <name type="scientific">Hyaloscypha bicolor E</name>
    <dbReference type="NCBI Taxonomy" id="1095630"/>
    <lineage>
        <taxon>Eukaryota</taxon>
        <taxon>Fungi</taxon>
        <taxon>Dikarya</taxon>
        <taxon>Ascomycota</taxon>
        <taxon>Pezizomycotina</taxon>
        <taxon>Leotiomycetes</taxon>
        <taxon>Helotiales</taxon>
        <taxon>Hyaloscyphaceae</taxon>
        <taxon>Hyaloscypha</taxon>
        <taxon>Hyaloscypha bicolor</taxon>
    </lineage>
</organism>
<dbReference type="STRING" id="1095630.A0A2J6T8C4"/>
<evidence type="ECO:0000313" key="2">
    <source>
        <dbReference type="Proteomes" id="UP000235371"/>
    </source>
</evidence>
<dbReference type="InParanoid" id="A0A2J6T8C4"/>
<gene>
    <name evidence="1" type="ORF">K444DRAFT_591416</name>
</gene>
<dbReference type="GeneID" id="36586268"/>